<dbReference type="RefSeq" id="WP_068280213.1">
    <property type="nucleotide sequence ID" value="NZ_CP014873.1"/>
</dbReference>
<dbReference type="EMBL" id="CP014873">
    <property type="protein sequence ID" value="ANK63360.1"/>
    <property type="molecule type" value="Genomic_DNA"/>
</dbReference>
<evidence type="ECO:0000256" key="1">
    <source>
        <dbReference type="SAM" id="MobiDB-lite"/>
    </source>
</evidence>
<proteinExistence type="predicted"/>
<protein>
    <submittedName>
        <fullName evidence="2">Uncharacterized protein</fullName>
    </submittedName>
</protein>
<feature type="region of interest" description="Disordered" evidence="1">
    <location>
        <begin position="108"/>
        <end position="132"/>
    </location>
</feature>
<accession>A0A192H4Q4</accession>
<sequence>MAKYVEFDGSVIGIENKNFKIIDSSKNVKKAAQHYQSLIKRFDTEDEDSIKQLVGNSPMLTEEIANTIADIADLSAKEKAGLQDQSFSDQYNIFNDFLIKFLGIQMPSLDDDSDEDEDDSEVETDPKSPDEN</sequence>
<dbReference type="STRING" id="375175.AYR53_11615"/>
<dbReference type="OrthoDB" id="2305585at2"/>
<evidence type="ECO:0000313" key="3">
    <source>
        <dbReference type="Proteomes" id="UP000078582"/>
    </source>
</evidence>
<gene>
    <name evidence="2" type="ORF">AYR53_11615</name>
</gene>
<dbReference type="GeneID" id="42982909"/>
<organism evidence="2 3">
    <name type="scientific">Loigolactobacillus backii</name>
    <dbReference type="NCBI Taxonomy" id="375175"/>
    <lineage>
        <taxon>Bacteria</taxon>
        <taxon>Bacillati</taxon>
        <taxon>Bacillota</taxon>
        <taxon>Bacilli</taxon>
        <taxon>Lactobacillales</taxon>
        <taxon>Lactobacillaceae</taxon>
        <taxon>Loigolactobacillus</taxon>
    </lineage>
</organism>
<evidence type="ECO:0000313" key="2">
    <source>
        <dbReference type="EMBL" id="ANK63360.1"/>
    </source>
</evidence>
<reference evidence="2 3" key="1">
    <citation type="submission" date="2016-03" db="EMBL/GenBank/DDBJ databases">
        <title>Pediococcus and Lactobacillus from brewery environment - whole genome sequencing and assembly.</title>
        <authorList>
            <person name="Behr J."/>
            <person name="Geissler A.J."/>
            <person name="Vogel R.F."/>
        </authorList>
    </citation>
    <scope>NUCLEOTIDE SEQUENCE [LARGE SCALE GENOMIC DNA]</scope>
    <source>
        <strain evidence="2 3">TMW 1.1989</strain>
    </source>
</reference>
<dbReference type="AlphaFoldDB" id="A0A192H4Q4"/>
<feature type="compositionally biased region" description="Acidic residues" evidence="1">
    <location>
        <begin position="109"/>
        <end position="123"/>
    </location>
</feature>
<keyword evidence="3" id="KW-1185">Reference proteome</keyword>
<name>A0A192H4Q4_9LACO</name>
<dbReference type="Proteomes" id="UP000078582">
    <property type="component" value="Chromosome"/>
</dbReference>